<keyword evidence="3" id="KW-1185">Reference proteome</keyword>
<dbReference type="AlphaFoldDB" id="A0AAD9RAN0"/>
<evidence type="ECO:0000256" key="1">
    <source>
        <dbReference type="SAM" id="MobiDB-lite"/>
    </source>
</evidence>
<proteinExistence type="predicted"/>
<gene>
    <name evidence="2" type="ORF">KPH14_008400</name>
</gene>
<protein>
    <submittedName>
        <fullName evidence="2">Uncharacterized protein</fullName>
    </submittedName>
</protein>
<dbReference type="Proteomes" id="UP001258017">
    <property type="component" value="Unassembled WGS sequence"/>
</dbReference>
<dbReference type="EMBL" id="JAIFRP010004407">
    <property type="protein sequence ID" value="KAK2576195.1"/>
    <property type="molecule type" value="Genomic_DNA"/>
</dbReference>
<evidence type="ECO:0000313" key="2">
    <source>
        <dbReference type="EMBL" id="KAK2576195.1"/>
    </source>
</evidence>
<organism evidence="2 3">
    <name type="scientific">Odynerus spinipes</name>
    <dbReference type="NCBI Taxonomy" id="1348599"/>
    <lineage>
        <taxon>Eukaryota</taxon>
        <taxon>Metazoa</taxon>
        <taxon>Ecdysozoa</taxon>
        <taxon>Arthropoda</taxon>
        <taxon>Hexapoda</taxon>
        <taxon>Insecta</taxon>
        <taxon>Pterygota</taxon>
        <taxon>Neoptera</taxon>
        <taxon>Endopterygota</taxon>
        <taxon>Hymenoptera</taxon>
        <taxon>Apocrita</taxon>
        <taxon>Aculeata</taxon>
        <taxon>Vespoidea</taxon>
        <taxon>Vespidae</taxon>
        <taxon>Eumeninae</taxon>
        <taxon>Odynerus</taxon>
    </lineage>
</organism>
<accession>A0AAD9RAN0</accession>
<reference evidence="2" key="1">
    <citation type="submission" date="2021-08" db="EMBL/GenBank/DDBJ databases">
        <authorList>
            <person name="Misof B."/>
            <person name="Oliver O."/>
            <person name="Podsiadlowski L."/>
            <person name="Donath A."/>
            <person name="Peters R."/>
            <person name="Mayer C."/>
            <person name="Rust J."/>
            <person name="Gunkel S."/>
            <person name="Lesny P."/>
            <person name="Martin S."/>
            <person name="Oeyen J.P."/>
            <person name="Petersen M."/>
            <person name="Panagiotis P."/>
            <person name="Wilbrandt J."/>
            <person name="Tanja T."/>
        </authorList>
    </citation>
    <scope>NUCLEOTIDE SEQUENCE</scope>
    <source>
        <strain evidence="2">GBR_01_08_01A</strain>
        <tissue evidence="2">Thorax + abdomen</tissue>
    </source>
</reference>
<sequence>MSSSSQSRGEDSTSKKPTTPKAKGIWPPKPVMSKSPSSNTLDIQSEEEIGKKYRTFKEIMASELGIDVDKTHGTDPYYEFVRANGEIELEDLGIWWGMPHLPKMSTGDLAGSSPASKAISIWLALDWYPYRAEKENLGPATKKYLDYLERASQTPSSASLYLAQAQILSTTIGCSLTQSW</sequence>
<name>A0AAD9RAN0_9HYME</name>
<reference evidence="2" key="2">
    <citation type="journal article" date="2023" name="Commun. Biol.">
        <title>Intrasexual cuticular hydrocarbon dimorphism in a wasp sheds light on hydrocarbon biosynthesis genes in Hymenoptera.</title>
        <authorList>
            <person name="Moris V.C."/>
            <person name="Podsiadlowski L."/>
            <person name="Martin S."/>
            <person name="Oeyen J.P."/>
            <person name="Donath A."/>
            <person name="Petersen M."/>
            <person name="Wilbrandt J."/>
            <person name="Misof B."/>
            <person name="Liedtke D."/>
            <person name="Thamm M."/>
            <person name="Scheiner R."/>
            <person name="Schmitt T."/>
            <person name="Niehuis O."/>
        </authorList>
    </citation>
    <scope>NUCLEOTIDE SEQUENCE</scope>
    <source>
        <strain evidence="2">GBR_01_08_01A</strain>
    </source>
</reference>
<comment type="caution">
    <text evidence="2">The sequence shown here is derived from an EMBL/GenBank/DDBJ whole genome shotgun (WGS) entry which is preliminary data.</text>
</comment>
<feature type="region of interest" description="Disordered" evidence="1">
    <location>
        <begin position="1"/>
        <end position="46"/>
    </location>
</feature>
<evidence type="ECO:0000313" key="3">
    <source>
        <dbReference type="Proteomes" id="UP001258017"/>
    </source>
</evidence>